<dbReference type="Proteomes" id="UP000886998">
    <property type="component" value="Unassembled WGS sequence"/>
</dbReference>
<sequence>MMLQYLLIGSKTHLLKVEIVVLKVPKTLSRKYEFLMPKIPALVKEVAQKAQRPSLNMNEVIERKGQIRQIIRGEKIKNQYLDHGKEEDKALELSRNKEKIDFCLTNLAENKLSLLCTEPPLSEFFEESLTVKLEISKIEHHFLLTDSHAEVHYHNVRLDTHQIMNVLLETYRFPNNER</sequence>
<proteinExistence type="predicted"/>
<dbReference type="OrthoDB" id="10552504at2759"/>
<organism evidence="1 2">
    <name type="scientific">Trichonephila inaurata madagascariensis</name>
    <dbReference type="NCBI Taxonomy" id="2747483"/>
    <lineage>
        <taxon>Eukaryota</taxon>
        <taxon>Metazoa</taxon>
        <taxon>Ecdysozoa</taxon>
        <taxon>Arthropoda</taxon>
        <taxon>Chelicerata</taxon>
        <taxon>Arachnida</taxon>
        <taxon>Araneae</taxon>
        <taxon>Araneomorphae</taxon>
        <taxon>Entelegynae</taxon>
        <taxon>Araneoidea</taxon>
        <taxon>Nephilidae</taxon>
        <taxon>Trichonephila</taxon>
        <taxon>Trichonephila inaurata</taxon>
    </lineage>
</organism>
<comment type="caution">
    <text evidence="1">The sequence shown here is derived from an EMBL/GenBank/DDBJ whole genome shotgun (WGS) entry which is preliminary data.</text>
</comment>
<dbReference type="AlphaFoldDB" id="A0A8X6YVN1"/>
<evidence type="ECO:0000313" key="2">
    <source>
        <dbReference type="Proteomes" id="UP000886998"/>
    </source>
</evidence>
<protein>
    <submittedName>
        <fullName evidence="1">Uncharacterized protein</fullName>
    </submittedName>
</protein>
<dbReference type="EMBL" id="BMAV01022681">
    <property type="protein sequence ID" value="GFY77833.1"/>
    <property type="molecule type" value="Genomic_DNA"/>
</dbReference>
<evidence type="ECO:0000313" key="1">
    <source>
        <dbReference type="EMBL" id="GFY77833.1"/>
    </source>
</evidence>
<gene>
    <name evidence="1" type="ORF">TNIN_340451</name>
</gene>
<keyword evidence="2" id="KW-1185">Reference proteome</keyword>
<reference evidence="1" key="1">
    <citation type="submission" date="2020-08" db="EMBL/GenBank/DDBJ databases">
        <title>Multicomponent nature underlies the extraordinary mechanical properties of spider dragline silk.</title>
        <authorList>
            <person name="Kono N."/>
            <person name="Nakamura H."/>
            <person name="Mori M."/>
            <person name="Yoshida Y."/>
            <person name="Ohtoshi R."/>
            <person name="Malay A.D."/>
            <person name="Moran D.A.P."/>
            <person name="Tomita M."/>
            <person name="Numata K."/>
            <person name="Arakawa K."/>
        </authorList>
    </citation>
    <scope>NUCLEOTIDE SEQUENCE</scope>
</reference>
<name>A0A8X6YVN1_9ARAC</name>
<accession>A0A8X6YVN1</accession>